<keyword evidence="2" id="KW-0963">Cytoplasm</keyword>
<dbReference type="KEGG" id="tcd:AAIA72_02395"/>
<dbReference type="AlphaFoldDB" id="A0AB39UYI7"/>
<evidence type="ECO:0000259" key="4">
    <source>
        <dbReference type="PROSITE" id="PS51857"/>
    </source>
</evidence>
<dbReference type="GO" id="GO:0005829">
    <property type="term" value="C:cytosol"/>
    <property type="evidence" value="ECO:0007669"/>
    <property type="project" value="UniProtKB-ARBA"/>
</dbReference>
<feature type="region of interest" description="Disordered" evidence="3">
    <location>
        <begin position="71"/>
        <end position="114"/>
    </location>
</feature>
<reference evidence="5" key="1">
    <citation type="submission" date="2024-05" db="EMBL/GenBank/DDBJ databases">
        <title>Genome sequencing of novel strain.</title>
        <authorList>
            <person name="Ganbat D."/>
            <person name="Ganbat S."/>
            <person name="Lee S.-J."/>
        </authorList>
    </citation>
    <scope>NUCLEOTIDE SEQUENCE</scope>
    <source>
        <strain evidence="5">SMD15-11</strain>
    </source>
</reference>
<dbReference type="Pfam" id="PF00313">
    <property type="entry name" value="CSD"/>
    <property type="match status" value="1"/>
</dbReference>
<evidence type="ECO:0000313" key="5">
    <source>
        <dbReference type="EMBL" id="XDT72856.1"/>
    </source>
</evidence>
<dbReference type="SMART" id="SM00357">
    <property type="entry name" value="CSP"/>
    <property type="match status" value="1"/>
</dbReference>
<comment type="subcellular location">
    <subcellularLocation>
        <location evidence="1">Cytoplasm</location>
    </subcellularLocation>
</comment>
<accession>A0AB39UYI7</accession>
<sequence length="114" mass="12468">MPQGKVKWFNNAKGYGFIIADEDWPELAGEDLFVHFSSIQMEGYRTLKAGQSVLFDTQPSGKGLHAVNIIPLDEDGNPVKSQPKREPDHAGESQPSAQPESADSNAKAEHLIHA</sequence>
<dbReference type="CDD" id="cd04458">
    <property type="entry name" value="CSP_CDS"/>
    <property type="match status" value="1"/>
</dbReference>
<evidence type="ECO:0000256" key="2">
    <source>
        <dbReference type="ARBA" id="ARBA00022490"/>
    </source>
</evidence>
<evidence type="ECO:0000256" key="3">
    <source>
        <dbReference type="SAM" id="MobiDB-lite"/>
    </source>
</evidence>
<dbReference type="InterPro" id="IPR002059">
    <property type="entry name" value="CSP_DNA-bd"/>
</dbReference>
<name>A0AB39UYI7_9GAMM</name>
<dbReference type="InterPro" id="IPR011129">
    <property type="entry name" value="CSD"/>
</dbReference>
<feature type="domain" description="CSD" evidence="4">
    <location>
        <begin position="1"/>
        <end position="71"/>
    </location>
</feature>
<dbReference type="InterPro" id="IPR012340">
    <property type="entry name" value="NA-bd_OB-fold"/>
</dbReference>
<dbReference type="Gene3D" id="2.40.50.140">
    <property type="entry name" value="Nucleic acid-binding proteins"/>
    <property type="match status" value="1"/>
</dbReference>
<dbReference type="SUPFAM" id="SSF50249">
    <property type="entry name" value="Nucleic acid-binding proteins"/>
    <property type="match status" value="1"/>
</dbReference>
<dbReference type="GO" id="GO:0031054">
    <property type="term" value="P:pre-miRNA processing"/>
    <property type="evidence" value="ECO:0007669"/>
    <property type="project" value="TreeGrafter"/>
</dbReference>
<dbReference type="EMBL" id="CP154858">
    <property type="protein sequence ID" value="XDT72856.1"/>
    <property type="molecule type" value="Genomic_DNA"/>
</dbReference>
<feature type="compositionally biased region" description="Polar residues" evidence="3">
    <location>
        <begin position="93"/>
        <end position="104"/>
    </location>
</feature>
<dbReference type="GO" id="GO:0003729">
    <property type="term" value="F:mRNA binding"/>
    <property type="evidence" value="ECO:0007669"/>
    <property type="project" value="TreeGrafter"/>
</dbReference>
<dbReference type="InterPro" id="IPR051373">
    <property type="entry name" value="Lin-28_RNA-binding"/>
</dbReference>
<dbReference type="PANTHER" id="PTHR46109">
    <property type="entry name" value="PROTEIN LIN-28"/>
    <property type="match status" value="1"/>
</dbReference>
<dbReference type="PANTHER" id="PTHR46109:SF1">
    <property type="entry name" value="PROTEIN LIN-28 HOMOLOG"/>
    <property type="match status" value="1"/>
</dbReference>
<gene>
    <name evidence="5" type="ORF">AAIA72_02395</name>
</gene>
<proteinExistence type="predicted"/>
<dbReference type="PRINTS" id="PR00050">
    <property type="entry name" value="COLDSHOCK"/>
</dbReference>
<evidence type="ECO:0000256" key="1">
    <source>
        <dbReference type="ARBA" id="ARBA00004496"/>
    </source>
</evidence>
<dbReference type="RefSeq" id="WP_369601857.1">
    <property type="nucleotide sequence ID" value="NZ_CP154858.1"/>
</dbReference>
<protein>
    <submittedName>
        <fullName evidence="5">Cold shock domain-containing protein</fullName>
    </submittedName>
</protein>
<organism evidence="5">
    <name type="scientific">Thermohahella caldifontis</name>
    <dbReference type="NCBI Taxonomy" id="3142973"/>
    <lineage>
        <taxon>Bacteria</taxon>
        <taxon>Pseudomonadati</taxon>
        <taxon>Pseudomonadota</taxon>
        <taxon>Gammaproteobacteria</taxon>
        <taxon>Oceanospirillales</taxon>
        <taxon>Hahellaceae</taxon>
        <taxon>Thermohahella</taxon>
    </lineage>
</organism>
<dbReference type="PROSITE" id="PS51857">
    <property type="entry name" value="CSD_2"/>
    <property type="match status" value="1"/>
</dbReference>